<dbReference type="Proteomes" id="UP000694395">
    <property type="component" value="Chromosome 15"/>
</dbReference>
<reference evidence="1" key="3">
    <citation type="submission" date="2025-09" db="UniProtKB">
        <authorList>
            <consortium name="Ensembl"/>
        </authorList>
    </citation>
    <scope>IDENTIFICATION</scope>
</reference>
<dbReference type="GeneTree" id="ENSGT00940000179453"/>
<organism evidence="1 2">
    <name type="scientific">Oncorhynchus mykiss</name>
    <name type="common">Rainbow trout</name>
    <name type="synonym">Salmo gairdneri</name>
    <dbReference type="NCBI Taxonomy" id="8022"/>
    <lineage>
        <taxon>Eukaryota</taxon>
        <taxon>Metazoa</taxon>
        <taxon>Chordata</taxon>
        <taxon>Craniata</taxon>
        <taxon>Vertebrata</taxon>
        <taxon>Euteleostomi</taxon>
        <taxon>Actinopterygii</taxon>
        <taxon>Neopterygii</taxon>
        <taxon>Teleostei</taxon>
        <taxon>Protacanthopterygii</taxon>
        <taxon>Salmoniformes</taxon>
        <taxon>Salmonidae</taxon>
        <taxon>Salmoninae</taxon>
        <taxon>Oncorhynchus</taxon>
    </lineage>
</organism>
<dbReference type="AlphaFoldDB" id="A0A8C7QNQ1"/>
<accession>A0A8C7QNQ1</accession>
<proteinExistence type="predicted"/>
<reference evidence="1" key="1">
    <citation type="submission" date="2020-07" db="EMBL/GenBank/DDBJ databases">
        <title>A long reads based de novo assembly of the rainbow trout Arlee double haploid line genome.</title>
        <authorList>
            <person name="Gao G."/>
            <person name="Palti Y."/>
        </authorList>
    </citation>
    <scope>NUCLEOTIDE SEQUENCE [LARGE SCALE GENOMIC DNA]</scope>
</reference>
<sequence>MAALYQGTDVSSPDTFLVLKDTREVKEVTTLDEKLFLLASEKGELLQILRISCTCD</sequence>
<dbReference type="Ensembl" id="ENSOMYT00000042265.2">
    <property type="protein sequence ID" value="ENSOMYP00000038698.2"/>
    <property type="gene ID" value="ENSOMYG00000017986.2"/>
</dbReference>
<keyword evidence="2" id="KW-1185">Reference proteome</keyword>
<evidence type="ECO:0000313" key="1">
    <source>
        <dbReference type="Ensembl" id="ENSOMYP00000038698.2"/>
    </source>
</evidence>
<evidence type="ECO:0000313" key="2">
    <source>
        <dbReference type="Proteomes" id="UP000694395"/>
    </source>
</evidence>
<name>A0A8C7QNQ1_ONCMY</name>
<protein>
    <submittedName>
        <fullName evidence="1">Uncharacterized protein</fullName>
    </submittedName>
</protein>
<reference evidence="1" key="2">
    <citation type="submission" date="2025-08" db="UniProtKB">
        <authorList>
            <consortium name="Ensembl"/>
        </authorList>
    </citation>
    <scope>IDENTIFICATION</scope>
</reference>